<feature type="domain" description="Vitamin K epoxide reductase" evidence="14">
    <location>
        <begin position="88"/>
        <end position="234"/>
    </location>
</feature>
<evidence type="ECO:0000313" key="15">
    <source>
        <dbReference type="Proteomes" id="UP000515204"/>
    </source>
</evidence>
<keyword evidence="6" id="KW-0256">Endoplasmic reticulum</keyword>
<dbReference type="GO" id="GO:0047057">
    <property type="term" value="F:vitamin-K-epoxide reductase (warfarin-sensitive) activity"/>
    <property type="evidence" value="ECO:0007669"/>
    <property type="project" value="UniProtKB-EC"/>
</dbReference>
<comment type="subcellular location">
    <subcellularLocation>
        <location evidence="1">Endoplasmic reticulum membrane</location>
        <topology evidence="1">Multi-pass membrane protein</topology>
    </subcellularLocation>
</comment>
<dbReference type="Gene3D" id="1.20.1440.130">
    <property type="entry name" value="VKOR domain"/>
    <property type="match status" value="1"/>
</dbReference>
<evidence type="ECO:0000256" key="8">
    <source>
        <dbReference type="ARBA" id="ARBA00023002"/>
    </source>
</evidence>
<dbReference type="InterPro" id="IPR012932">
    <property type="entry name" value="VKOR"/>
</dbReference>
<organism evidence="15 16">
    <name type="scientific">Dinoponera quadriceps</name>
    <name type="common">South American ant</name>
    <dbReference type="NCBI Taxonomy" id="609295"/>
    <lineage>
        <taxon>Eukaryota</taxon>
        <taxon>Metazoa</taxon>
        <taxon>Ecdysozoa</taxon>
        <taxon>Arthropoda</taxon>
        <taxon>Hexapoda</taxon>
        <taxon>Insecta</taxon>
        <taxon>Pterygota</taxon>
        <taxon>Neoptera</taxon>
        <taxon>Endopterygota</taxon>
        <taxon>Hymenoptera</taxon>
        <taxon>Apocrita</taxon>
        <taxon>Aculeata</taxon>
        <taxon>Formicoidea</taxon>
        <taxon>Formicidae</taxon>
        <taxon>Ponerinae</taxon>
        <taxon>Ponerini</taxon>
        <taxon>Dinoponera</taxon>
    </lineage>
</organism>
<dbReference type="InterPro" id="IPR038354">
    <property type="entry name" value="VKOR_sf"/>
</dbReference>
<dbReference type="InterPro" id="IPR042406">
    <property type="entry name" value="VKORC1/VKORC1L1"/>
</dbReference>
<evidence type="ECO:0000256" key="5">
    <source>
        <dbReference type="ARBA" id="ARBA00022719"/>
    </source>
</evidence>
<evidence type="ECO:0000256" key="12">
    <source>
        <dbReference type="SAM" id="Phobius"/>
    </source>
</evidence>
<dbReference type="CTD" id="3346188"/>
<keyword evidence="7 12" id="KW-1133">Transmembrane helix</keyword>
<reference evidence="16" key="1">
    <citation type="submission" date="2025-08" db="UniProtKB">
        <authorList>
            <consortium name="RefSeq"/>
        </authorList>
    </citation>
    <scope>IDENTIFICATION</scope>
</reference>
<evidence type="ECO:0000259" key="14">
    <source>
        <dbReference type="SMART" id="SM00756"/>
    </source>
</evidence>
<gene>
    <name evidence="16" type="primary">LOC106741085</name>
</gene>
<evidence type="ECO:0000256" key="10">
    <source>
        <dbReference type="ARBA" id="ARBA00023157"/>
    </source>
</evidence>
<proteinExistence type="inferred from homology"/>
<dbReference type="GO" id="GO:0048038">
    <property type="term" value="F:quinone binding"/>
    <property type="evidence" value="ECO:0007669"/>
    <property type="project" value="UniProtKB-KW"/>
</dbReference>
<dbReference type="Proteomes" id="UP000515204">
    <property type="component" value="Unplaced"/>
</dbReference>
<evidence type="ECO:0000256" key="1">
    <source>
        <dbReference type="ARBA" id="ARBA00004477"/>
    </source>
</evidence>
<evidence type="ECO:0000256" key="4">
    <source>
        <dbReference type="ARBA" id="ARBA00022692"/>
    </source>
</evidence>
<comment type="similarity">
    <text evidence="2">Belongs to the VKOR family.</text>
</comment>
<dbReference type="Pfam" id="PF07884">
    <property type="entry name" value="VKOR"/>
    <property type="match status" value="1"/>
</dbReference>
<evidence type="ECO:0000256" key="11">
    <source>
        <dbReference type="ARBA" id="ARBA00023284"/>
    </source>
</evidence>
<dbReference type="RefSeq" id="XP_014468209.1">
    <property type="nucleotide sequence ID" value="XM_014612723.1"/>
</dbReference>
<accession>A0A6P3WR22</accession>
<feature type="chain" id="PRO_5027582677" description="vitamin-K-epoxide reductase (warfarin-sensitive)" evidence="13">
    <location>
        <begin position="21"/>
        <end position="248"/>
    </location>
</feature>
<keyword evidence="8" id="KW-0560">Oxidoreductase</keyword>
<dbReference type="GeneID" id="106741085"/>
<feature type="signal peptide" evidence="13">
    <location>
        <begin position="1"/>
        <end position="20"/>
    </location>
</feature>
<keyword evidence="4 12" id="KW-0812">Transmembrane</keyword>
<dbReference type="SMART" id="SM00756">
    <property type="entry name" value="VKc"/>
    <property type="match status" value="1"/>
</dbReference>
<dbReference type="GO" id="GO:0005789">
    <property type="term" value="C:endoplasmic reticulum membrane"/>
    <property type="evidence" value="ECO:0007669"/>
    <property type="project" value="UniProtKB-SubCell"/>
</dbReference>
<dbReference type="AlphaFoldDB" id="A0A6P3WR22"/>
<name>A0A6P3WR22_DINQU</name>
<keyword evidence="10" id="KW-1015">Disulfide bond</keyword>
<sequence>MMQMSLWLLVFRIAHVFIEAPEWRNLITTSSSSKFEIDGRSCSSHHIEVKQSTSVRRIDSNPPTIGNRSHSCILIFAFTMQTGTNPTLDKVNERFLILCVIGLALSVYAYIVESNKELDASYAALCDISETISCSAVLNSEYSKGFGITSKSCILRLCEVPNCVFGIIFFTAMSIMSLKNSYAFSVAILALGTASVLTSVYLAFILYKLKTICLVCVSTYVVSALLMHYALKKFRLVSTGIAHQQKTK</sequence>
<feature type="transmembrane region" description="Helical" evidence="12">
    <location>
        <begin position="211"/>
        <end position="231"/>
    </location>
</feature>
<dbReference type="KEGG" id="dqu:106741085"/>
<dbReference type="PANTHER" id="PTHR14519:SF5">
    <property type="entry name" value="VITAMIN K EPOXIDE REDUCTASE COMPLEX SUBUNIT 1-LIKE PROTEIN 1"/>
    <property type="match status" value="1"/>
</dbReference>
<evidence type="ECO:0000256" key="2">
    <source>
        <dbReference type="ARBA" id="ARBA00006214"/>
    </source>
</evidence>
<evidence type="ECO:0000256" key="7">
    <source>
        <dbReference type="ARBA" id="ARBA00022989"/>
    </source>
</evidence>
<keyword evidence="15" id="KW-1185">Reference proteome</keyword>
<keyword evidence="13" id="KW-0732">Signal</keyword>
<feature type="transmembrane region" description="Helical" evidence="12">
    <location>
        <begin position="182"/>
        <end position="204"/>
    </location>
</feature>
<protein>
    <recommendedName>
        <fullName evidence="3">vitamin-K-epoxide reductase (warfarin-sensitive)</fullName>
        <ecNumber evidence="3">1.17.4.4</ecNumber>
    </recommendedName>
</protein>
<keyword evidence="11" id="KW-0676">Redox-active center</keyword>
<feature type="transmembrane region" description="Helical" evidence="12">
    <location>
        <begin position="95"/>
        <end position="112"/>
    </location>
</feature>
<evidence type="ECO:0000256" key="3">
    <source>
        <dbReference type="ARBA" id="ARBA00012278"/>
    </source>
</evidence>
<evidence type="ECO:0000256" key="6">
    <source>
        <dbReference type="ARBA" id="ARBA00022824"/>
    </source>
</evidence>
<dbReference type="PANTHER" id="PTHR14519">
    <property type="entry name" value="VITAMIN K EPOXIDE REDUCTASE COMPLEX, SUBUNIT 1"/>
    <property type="match status" value="1"/>
</dbReference>
<dbReference type="OrthoDB" id="17010at2759"/>
<evidence type="ECO:0000313" key="16">
    <source>
        <dbReference type="RefSeq" id="XP_014468209.1"/>
    </source>
</evidence>
<dbReference type="GO" id="GO:0042373">
    <property type="term" value="P:vitamin K metabolic process"/>
    <property type="evidence" value="ECO:0007669"/>
    <property type="project" value="InterPro"/>
</dbReference>
<dbReference type="CDD" id="cd12917">
    <property type="entry name" value="VKOR_euk"/>
    <property type="match status" value="1"/>
</dbReference>
<evidence type="ECO:0000256" key="13">
    <source>
        <dbReference type="SAM" id="SignalP"/>
    </source>
</evidence>
<keyword evidence="9 12" id="KW-0472">Membrane</keyword>
<keyword evidence="5" id="KW-0874">Quinone</keyword>
<dbReference type="EC" id="1.17.4.4" evidence="3"/>
<evidence type="ECO:0000256" key="9">
    <source>
        <dbReference type="ARBA" id="ARBA00023136"/>
    </source>
</evidence>